<evidence type="ECO:0000313" key="4">
    <source>
        <dbReference type="EMBL" id="CAL5974902.1"/>
    </source>
</evidence>
<evidence type="ECO:0000259" key="2">
    <source>
        <dbReference type="Pfam" id="PF13843"/>
    </source>
</evidence>
<evidence type="ECO:0000313" key="5">
    <source>
        <dbReference type="Proteomes" id="UP001642409"/>
    </source>
</evidence>
<dbReference type="PANTHER" id="PTHR46599">
    <property type="entry name" value="PIGGYBAC TRANSPOSABLE ELEMENT-DERIVED PROTEIN 4"/>
    <property type="match status" value="1"/>
</dbReference>
<dbReference type="Pfam" id="PF13843">
    <property type="entry name" value="DDE_Tnp_1_7"/>
    <property type="match status" value="1"/>
</dbReference>
<feature type="domain" description="PiggyBac transposable element-derived protein" evidence="2">
    <location>
        <begin position="108"/>
        <end position="340"/>
    </location>
</feature>
<evidence type="ECO:0000256" key="1">
    <source>
        <dbReference type="SAM" id="Phobius"/>
    </source>
</evidence>
<proteinExistence type="predicted"/>
<sequence>MQAHINYVYMNYFWNISIGTYLFLLLAILQTSWYGVMELVKRCPLMSCTECSQQCWLCVSTQMEIQGIIGATFHYCKIRSQKRPCSATSSYNFGTIQGFVMQGVLMFQPKNARFGIEFKVIACTDTNYVIAFEMYCGKQDGPEYKTDKDGTMTDKLVLRLLSQVTENFKWDKNKKEVVLYLDNGYTSARLVQQLAAMGIRVCGTIQSTRMGLTKVQKAQLNDMQKKDFKVVREVPREMLKDTPDASVVIYQRDLETKPVRFVYTTPEKTDTVDQTALIKVKNSHGRDIERTVVAEEYNHSYFTIDKFDQSLSYVRFIHKTKKWSNRVFVFLLQTAIFNSFVVFNLQNPESKCKIQDFYIWLACELRNQARNHRILYLKRHKLYERDKINRIIRAHSVKPFQAPKVTRGVCGLCYKKGSSCFCKVCNSHYCRECKYLHIQDHLQ</sequence>
<dbReference type="AlphaFoldDB" id="A0AA86TVR9"/>
<evidence type="ECO:0000313" key="3">
    <source>
        <dbReference type="EMBL" id="CAI9930805.1"/>
    </source>
</evidence>
<reference evidence="4 5" key="2">
    <citation type="submission" date="2024-07" db="EMBL/GenBank/DDBJ databases">
        <authorList>
            <person name="Akdeniz Z."/>
        </authorList>
    </citation>
    <scope>NUCLEOTIDE SEQUENCE [LARGE SCALE GENOMIC DNA]</scope>
</reference>
<protein>
    <submittedName>
        <fullName evidence="3">Transposase IS4</fullName>
    </submittedName>
    <submittedName>
        <fullName evidence="4">Transposase_IS4</fullName>
    </submittedName>
</protein>
<keyword evidence="1" id="KW-0812">Transmembrane</keyword>
<comment type="caution">
    <text evidence="3">The sequence shown here is derived from an EMBL/GenBank/DDBJ whole genome shotgun (WGS) entry which is preliminary data.</text>
</comment>
<dbReference type="EMBL" id="CATOUU010000464">
    <property type="protein sequence ID" value="CAI9930805.1"/>
    <property type="molecule type" value="Genomic_DNA"/>
</dbReference>
<dbReference type="EMBL" id="CAXDID020000005">
    <property type="protein sequence ID" value="CAL5974902.1"/>
    <property type="molecule type" value="Genomic_DNA"/>
</dbReference>
<organism evidence="3">
    <name type="scientific">Hexamita inflata</name>
    <dbReference type="NCBI Taxonomy" id="28002"/>
    <lineage>
        <taxon>Eukaryota</taxon>
        <taxon>Metamonada</taxon>
        <taxon>Diplomonadida</taxon>
        <taxon>Hexamitidae</taxon>
        <taxon>Hexamitinae</taxon>
        <taxon>Hexamita</taxon>
    </lineage>
</organism>
<dbReference type="Proteomes" id="UP001642409">
    <property type="component" value="Unassembled WGS sequence"/>
</dbReference>
<gene>
    <name evidence="3" type="ORF">HINF_LOCUS18450</name>
    <name evidence="4" type="ORF">HINF_LOCUS3085</name>
</gene>
<feature type="transmembrane region" description="Helical" evidence="1">
    <location>
        <begin position="12"/>
        <end position="36"/>
    </location>
</feature>
<keyword evidence="1" id="KW-0472">Membrane</keyword>
<reference evidence="3" key="1">
    <citation type="submission" date="2023-06" db="EMBL/GenBank/DDBJ databases">
        <authorList>
            <person name="Kurt Z."/>
        </authorList>
    </citation>
    <scope>NUCLEOTIDE SEQUENCE</scope>
</reference>
<dbReference type="InterPro" id="IPR029526">
    <property type="entry name" value="PGBD"/>
</dbReference>
<keyword evidence="5" id="KW-1185">Reference proteome</keyword>
<dbReference type="PANTHER" id="PTHR46599:SF3">
    <property type="entry name" value="PIGGYBAC TRANSPOSABLE ELEMENT-DERIVED PROTEIN 4"/>
    <property type="match status" value="1"/>
</dbReference>
<name>A0AA86TVR9_9EUKA</name>
<accession>A0AA86TVR9</accession>
<keyword evidence="1" id="KW-1133">Transmembrane helix</keyword>